<dbReference type="EMBL" id="MZMT01000050">
    <property type="protein sequence ID" value="PIO42669.1"/>
    <property type="molecule type" value="Genomic_DNA"/>
</dbReference>
<accession>A0A2N9VT51</accession>
<evidence type="ECO:0000313" key="1">
    <source>
        <dbReference type="EMBL" id="PIO42669.1"/>
    </source>
</evidence>
<keyword evidence="2" id="KW-1185">Reference proteome</keyword>
<dbReference type="AlphaFoldDB" id="A0A2N9VT51"/>
<dbReference type="Proteomes" id="UP000232163">
    <property type="component" value="Unassembled WGS sequence"/>
</dbReference>
<sequence length="144" mass="16726">MDLSRGANRFSWVAPFKTSERLQILAFYQPNYQVPKSDNRKLIDEAQAKSDTVGAVQTALQVWLNESEYKFVNQSLFDLRNIYMREIEEKLYASLQAESYFRVAALCFGTRDGFIEWYKNPLGATTDQMPKLKDVRLTSRSPRP</sequence>
<dbReference type="KEGG" id="pht:BLM14_27415"/>
<comment type="caution">
    <text evidence="1">The sequence shown here is derived from an EMBL/GenBank/DDBJ whole genome shotgun (WGS) entry which is preliminary data.</text>
</comment>
<evidence type="ECO:0000313" key="2">
    <source>
        <dbReference type="Proteomes" id="UP000232163"/>
    </source>
</evidence>
<reference evidence="2" key="1">
    <citation type="journal article" date="2017" name="Int J Environ Stud">
        <title>Does the Miocene-Pliocene relict legume Oxytropis triphylla form nitrogen-fixing nodules with a combination of bacterial strains?</title>
        <authorList>
            <person name="Safronova V."/>
            <person name="Belimov A."/>
            <person name="Sazanova A."/>
            <person name="Kuznetsova I."/>
            <person name="Popova J."/>
            <person name="Andronov E."/>
            <person name="Verkhozina A."/>
            <person name="Tikhonovich I."/>
        </authorList>
    </citation>
    <scope>NUCLEOTIDE SEQUENCE [LARGE SCALE GENOMIC DNA]</scope>
    <source>
        <strain evidence="2">Tri-38</strain>
    </source>
</reference>
<protein>
    <submittedName>
        <fullName evidence="1">Uncharacterized protein</fullName>
    </submittedName>
</protein>
<organism evidence="1 2">
    <name type="scientific">Phyllobacterium zundukense</name>
    <dbReference type="NCBI Taxonomy" id="1867719"/>
    <lineage>
        <taxon>Bacteria</taxon>
        <taxon>Pseudomonadati</taxon>
        <taxon>Pseudomonadota</taxon>
        <taxon>Alphaproteobacteria</taxon>
        <taxon>Hyphomicrobiales</taxon>
        <taxon>Phyllobacteriaceae</taxon>
        <taxon>Phyllobacterium</taxon>
    </lineage>
</organism>
<gene>
    <name evidence="1" type="ORF">B5P45_22150</name>
</gene>
<proteinExistence type="predicted"/>
<name>A0A2N9VT51_9HYPH</name>